<dbReference type="PANTHER" id="PTHR43792:SF1">
    <property type="entry name" value="N-ACETYLTRANSFERASE DOMAIN-CONTAINING PROTEIN"/>
    <property type="match status" value="1"/>
</dbReference>
<comment type="caution">
    <text evidence="2">The sequence shown here is derived from an EMBL/GenBank/DDBJ whole genome shotgun (WGS) entry which is preliminary data.</text>
</comment>
<dbReference type="PROSITE" id="PS51186">
    <property type="entry name" value="GNAT"/>
    <property type="match status" value="1"/>
</dbReference>
<sequence>MILETERLYLREMNQSDFDSLCSILQDEDTMYAYEGAFSDDEVQEWLDKQIFRYQKWNFGLWAVILKETNEMIGQCGLTMQPWKDTEVLEIGYLLARPYWHKGYAIEAAKACKTYAFEILKADEVCSIIRDTNIASQNVAIRNGMTMTGTWTKHYRGVDMPHYRYVVSR</sequence>
<dbReference type="InterPro" id="IPR016181">
    <property type="entry name" value="Acyl_CoA_acyltransferase"/>
</dbReference>
<organism evidence="2 3">
    <name type="scientific">Enterocloster bolteae</name>
    <dbReference type="NCBI Taxonomy" id="208479"/>
    <lineage>
        <taxon>Bacteria</taxon>
        <taxon>Bacillati</taxon>
        <taxon>Bacillota</taxon>
        <taxon>Clostridia</taxon>
        <taxon>Lachnospirales</taxon>
        <taxon>Lachnospiraceae</taxon>
        <taxon>Enterocloster</taxon>
    </lineage>
</organism>
<evidence type="ECO:0000259" key="1">
    <source>
        <dbReference type="PROSITE" id="PS51186"/>
    </source>
</evidence>
<accession>A0A412Z4H3</accession>
<dbReference type="SUPFAM" id="SSF55729">
    <property type="entry name" value="Acyl-CoA N-acyltransferases (Nat)"/>
    <property type="match status" value="1"/>
</dbReference>
<protein>
    <submittedName>
        <fullName evidence="2">N-acetyltransferase</fullName>
    </submittedName>
</protein>
<reference evidence="2 3" key="1">
    <citation type="submission" date="2018-08" db="EMBL/GenBank/DDBJ databases">
        <title>A genome reference for cultivated species of the human gut microbiota.</title>
        <authorList>
            <person name="Zou Y."/>
            <person name="Xue W."/>
            <person name="Luo G."/>
        </authorList>
    </citation>
    <scope>NUCLEOTIDE SEQUENCE [LARGE SCALE GENOMIC DNA]</scope>
    <source>
        <strain evidence="2 3">AF14-18</strain>
    </source>
</reference>
<dbReference type="EMBL" id="QRZM01000006">
    <property type="protein sequence ID" value="RGV74873.1"/>
    <property type="molecule type" value="Genomic_DNA"/>
</dbReference>
<name>A0A412Z4H3_9FIRM</name>
<dbReference type="Proteomes" id="UP000284543">
    <property type="component" value="Unassembled WGS sequence"/>
</dbReference>
<dbReference type="KEGG" id="cbol:CGC65_16310"/>
<dbReference type="PANTHER" id="PTHR43792">
    <property type="entry name" value="GNAT FAMILY, PUTATIVE (AFU_ORTHOLOGUE AFUA_3G00765)-RELATED-RELATED"/>
    <property type="match status" value="1"/>
</dbReference>
<proteinExistence type="predicted"/>
<dbReference type="InterPro" id="IPR000182">
    <property type="entry name" value="GNAT_dom"/>
</dbReference>
<feature type="domain" description="N-acetyltransferase" evidence="1">
    <location>
        <begin position="8"/>
        <end position="165"/>
    </location>
</feature>
<dbReference type="Gene3D" id="3.40.630.30">
    <property type="match status" value="1"/>
</dbReference>
<keyword evidence="2" id="KW-0808">Transferase</keyword>
<dbReference type="AlphaFoldDB" id="A0A412Z4H3"/>
<dbReference type="Pfam" id="PF13302">
    <property type="entry name" value="Acetyltransf_3"/>
    <property type="match status" value="1"/>
</dbReference>
<evidence type="ECO:0000313" key="2">
    <source>
        <dbReference type="EMBL" id="RGV74873.1"/>
    </source>
</evidence>
<dbReference type="RefSeq" id="WP_002564451.1">
    <property type="nucleotide sequence ID" value="NZ_CABKUK010000001.1"/>
</dbReference>
<gene>
    <name evidence="2" type="ORF">DWW02_16200</name>
</gene>
<evidence type="ECO:0000313" key="3">
    <source>
        <dbReference type="Proteomes" id="UP000284543"/>
    </source>
</evidence>
<dbReference type="InterPro" id="IPR051531">
    <property type="entry name" value="N-acetyltransferase"/>
</dbReference>
<dbReference type="GO" id="GO:0016747">
    <property type="term" value="F:acyltransferase activity, transferring groups other than amino-acyl groups"/>
    <property type="evidence" value="ECO:0007669"/>
    <property type="project" value="InterPro"/>
</dbReference>